<name>A0A8S0THA8_OLEEU</name>
<evidence type="ECO:0000313" key="2">
    <source>
        <dbReference type="EMBL" id="CAA3004939.1"/>
    </source>
</evidence>
<feature type="non-terminal residue" evidence="2">
    <location>
        <position position="70"/>
    </location>
</feature>
<keyword evidence="3" id="KW-1185">Reference proteome</keyword>
<dbReference type="Proteomes" id="UP000594638">
    <property type="component" value="Unassembled WGS sequence"/>
</dbReference>
<protein>
    <submittedName>
        <fullName evidence="2">Uncharacterized protein</fullName>
    </submittedName>
</protein>
<gene>
    <name evidence="2" type="ORF">OLEA9_A107154</name>
</gene>
<organism evidence="2 3">
    <name type="scientific">Olea europaea subsp. europaea</name>
    <dbReference type="NCBI Taxonomy" id="158383"/>
    <lineage>
        <taxon>Eukaryota</taxon>
        <taxon>Viridiplantae</taxon>
        <taxon>Streptophyta</taxon>
        <taxon>Embryophyta</taxon>
        <taxon>Tracheophyta</taxon>
        <taxon>Spermatophyta</taxon>
        <taxon>Magnoliopsida</taxon>
        <taxon>eudicotyledons</taxon>
        <taxon>Gunneridae</taxon>
        <taxon>Pentapetalae</taxon>
        <taxon>asterids</taxon>
        <taxon>lamiids</taxon>
        <taxon>Lamiales</taxon>
        <taxon>Oleaceae</taxon>
        <taxon>Oleeae</taxon>
        <taxon>Olea</taxon>
    </lineage>
</organism>
<evidence type="ECO:0000256" key="1">
    <source>
        <dbReference type="SAM" id="MobiDB-lite"/>
    </source>
</evidence>
<dbReference type="EMBL" id="CACTIH010006943">
    <property type="protein sequence ID" value="CAA3004939.1"/>
    <property type="molecule type" value="Genomic_DNA"/>
</dbReference>
<dbReference type="Gramene" id="OE9A107154T1">
    <property type="protein sequence ID" value="OE9A107154C1"/>
    <property type="gene ID" value="OE9A107154"/>
</dbReference>
<accession>A0A8S0THA8</accession>
<reference evidence="2 3" key="1">
    <citation type="submission" date="2019-12" db="EMBL/GenBank/DDBJ databases">
        <authorList>
            <person name="Alioto T."/>
            <person name="Alioto T."/>
            <person name="Gomez Garrido J."/>
        </authorList>
    </citation>
    <scope>NUCLEOTIDE SEQUENCE [LARGE SCALE GENOMIC DNA]</scope>
</reference>
<feature type="region of interest" description="Disordered" evidence="1">
    <location>
        <begin position="1"/>
        <end position="41"/>
    </location>
</feature>
<evidence type="ECO:0000313" key="3">
    <source>
        <dbReference type="Proteomes" id="UP000594638"/>
    </source>
</evidence>
<sequence length="70" mass="7558">MEVQNGKRNGSDKAGEVGGKGLRTTEMTDGSDGVLEDDSEMTSLFMLDEDSAAELSKLLDLWDDQPPPVK</sequence>
<dbReference type="AlphaFoldDB" id="A0A8S0THA8"/>
<proteinExistence type="predicted"/>
<comment type="caution">
    <text evidence="2">The sequence shown here is derived from an EMBL/GenBank/DDBJ whole genome shotgun (WGS) entry which is preliminary data.</text>
</comment>